<dbReference type="AlphaFoldDB" id="A0A1G7JUJ3"/>
<evidence type="ECO:0000256" key="3">
    <source>
        <dbReference type="ARBA" id="ARBA00022679"/>
    </source>
</evidence>
<evidence type="ECO:0000313" key="6">
    <source>
        <dbReference type="Proteomes" id="UP000198972"/>
    </source>
</evidence>
<dbReference type="Pfam" id="PF00535">
    <property type="entry name" value="Glycos_transf_2"/>
    <property type="match status" value="1"/>
</dbReference>
<keyword evidence="3 5" id="KW-0808">Transferase</keyword>
<dbReference type="InterPro" id="IPR029044">
    <property type="entry name" value="Nucleotide-diphossugar_trans"/>
</dbReference>
<gene>
    <name evidence="5" type="ORF">SAMN04488542_108113</name>
</gene>
<protein>
    <submittedName>
        <fullName evidence="5">Glycosyl transferase family 2</fullName>
    </submittedName>
</protein>
<dbReference type="PANTHER" id="PTHR43685:SF5">
    <property type="entry name" value="GLYCOSYLTRANSFERASE EPSE-RELATED"/>
    <property type="match status" value="1"/>
</dbReference>
<sequence length="225" mass="26038">MAYSRIHQLVSVVIPCYNAVHYIEECLDYLSEQSYKDMEIIVVDDNSTDRSADVVLRWRMRTGFTRLTLLQMPRNAGFSGAVTSGFFLAQGEYIAIHDADDFSHRDRLQKQVEYLNAHPDIDLVGTNYMAFEDENASEQTLSNWLSYGEDIVSRYAQGDHCVSHPTAMFRASRFDKLGGLTRNMNGAEDYEYVAKFIQNGYGVDNLHDVLYYYRLHSNQRSREFY</sequence>
<dbReference type="RefSeq" id="WP_091228776.1">
    <property type="nucleotide sequence ID" value="NZ_FNBG01000008.1"/>
</dbReference>
<dbReference type="InterPro" id="IPR001173">
    <property type="entry name" value="Glyco_trans_2-like"/>
</dbReference>
<dbReference type="InterPro" id="IPR050834">
    <property type="entry name" value="Glycosyltransf_2"/>
</dbReference>
<proteinExistence type="inferred from homology"/>
<dbReference type="OrthoDB" id="9815829at2"/>
<dbReference type="GO" id="GO:0016757">
    <property type="term" value="F:glycosyltransferase activity"/>
    <property type="evidence" value="ECO:0007669"/>
    <property type="project" value="UniProtKB-KW"/>
</dbReference>
<dbReference type="CDD" id="cd00761">
    <property type="entry name" value="Glyco_tranf_GTA_type"/>
    <property type="match status" value="1"/>
</dbReference>
<reference evidence="5 6" key="1">
    <citation type="submission" date="2016-10" db="EMBL/GenBank/DDBJ databases">
        <authorList>
            <person name="de Groot N.N."/>
        </authorList>
    </citation>
    <scope>NUCLEOTIDE SEQUENCE [LARGE SCALE GENOMIC DNA]</scope>
    <source>
        <strain evidence="5 6">DSM 28129</strain>
    </source>
</reference>
<keyword evidence="6" id="KW-1185">Reference proteome</keyword>
<name>A0A1G7JUJ3_9BACL</name>
<evidence type="ECO:0000313" key="5">
    <source>
        <dbReference type="EMBL" id="SDF28633.1"/>
    </source>
</evidence>
<dbReference type="Proteomes" id="UP000198972">
    <property type="component" value="Unassembled WGS sequence"/>
</dbReference>
<dbReference type="SUPFAM" id="SSF53448">
    <property type="entry name" value="Nucleotide-diphospho-sugar transferases"/>
    <property type="match status" value="1"/>
</dbReference>
<dbReference type="PANTHER" id="PTHR43685">
    <property type="entry name" value="GLYCOSYLTRANSFERASE"/>
    <property type="match status" value="1"/>
</dbReference>
<dbReference type="STRING" id="670482.SAMN04488542_108113"/>
<comment type="similarity">
    <text evidence="1">Belongs to the glycosyltransferase 2 family.</text>
</comment>
<accession>A0A1G7JUJ3</accession>
<dbReference type="EMBL" id="FNBG01000008">
    <property type="protein sequence ID" value="SDF28633.1"/>
    <property type="molecule type" value="Genomic_DNA"/>
</dbReference>
<feature type="domain" description="Glycosyltransferase 2-like" evidence="4">
    <location>
        <begin position="11"/>
        <end position="177"/>
    </location>
</feature>
<evidence type="ECO:0000256" key="1">
    <source>
        <dbReference type="ARBA" id="ARBA00006739"/>
    </source>
</evidence>
<dbReference type="Gene3D" id="3.90.550.10">
    <property type="entry name" value="Spore Coat Polysaccharide Biosynthesis Protein SpsA, Chain A"/>
    <property type="match status" value="1"/>
</dbReference>
<keyword evidence="2" id="KW-0328">Glycosyltransferase</keyword>
<evidence type="ECO:0000259" key="4">
    <source>
        <dbReference type="Pfam" id="PF00535"/>
    </source>
</evidence>
<evidence type="ECO:0000256" key="2">
    <source>
        <dbReference type="ARBA" id="ARBA00022676"/>
    </source>
</evidence>
<organism evidence="5 6">
    <name type="scientific">Fontibacillus panacisegetis</name>
    <dbReference type="NCBI Taxonomy" id="670482"/>
    <lineage>
        <taxon>Bacteria</taxon>
        <taxon>Bacillati</taxon>
        <taxon>Bacillota</taxon>
        <taxon>Bacilli</taxon>
        <taxon>Bacillales</taxon>
        <taxon>Paenibacillaceae</taxon>
        <taxon>Fontibacillus</taxon>
    </lineage>
</organism>